<reference evidence="3" key="1">
    <citation type="journal article" date="2019" name="Int. J. Syst. Evol. Microbiol.">
        <title>The Global Catalogue of Microorganisms (GCM) 10K type strain sequencing project: providing services to taxonomists for standard genome sequencing and annotation.</title>
        <authorList>
            <consortium name="The Broad Institute Genomics Platform"/>
            <consortium name="The Broad Institute Genome Sequencing Center for Infectious Disease"/>
            <person name="Wu L."/>
            <person name="Ma J."/>
        </authorList>
    </citation>
    <scope>NUCLEOTIDE SEQUENCE [LARGE SCALE GENOMIC DNA]</scope>
    <source>
        <strain evidence="3">JCM 31319</strain>
    </source>
</reference>
<comment type="caution">
    <text evidence="2">The sequence shown here is derived from an EMBL/GenBank/DDBJ whole genome shotgun (WGS) entry which is preliminary data.</text>
</comment>
<dbReference type="RefSeq" id="WP_377522057.1">
    <property type="nucleotide sequence ID" value="NZ_JBHTLD010000003.1"/>
</dbReference>
<protein>
    <submittedName>
        <fullName evidence="2">Uncharacterized protein</fullName>
    </submittedName>
</protein>
<dbReference type="Proteomes" id="UP001597094">
    <property type="component" value="Unassembled WGS sequence"/>
</dbReference>
<evidence type="ECO:0000256" key="1">
    <source>
        <dbReference type="SAM" id="MobiDB-lite"/>
    </source>
</evidence>
<dbReference type="EMBL" id="JBHTLD010000003">
    <property type="protein sequence ID" value="MFD1184689.1"/>
    <property type="molecule type" value="Genomic_DNA"/>
</dbReference>
<proteinExistence type="predicted"/>
<feature type="region of interest" description="Disordered" evidence="1">
    <location>
        <begin position="1"/>
        <end position="36"/>
    </location>
</feature>
<keyword evidence="3" id="KW-1185">Reference proteome</keyword>
<evidence type="ECO:0000313" key="2">
    <source>
        <dbReference type="EMBL" id="MFD1184689.1"/>
    </source>
</evidence>
<gene>
    <name evidence="2" type="ORF">ACFQ2O_00630</name>
</gene>
<organism evidence="2 3">
    <name type="scientific">Pontibacter rugosus</name>
    <dbReference type="NCBI Taxonomy" id="1745966"/>
    <lineage>
        <taxon>Bacteria</taxon>
        <taxon>Pseudomonadati</taxon>
        <taxon>Bacteroidota</taxon>
        <taxon>Cytophagia</taxon>
        <taxon>Cytophagales</taxon>
        <taxon>Hymenobacteraceae</taxon>
        <taxon>Pontibacter</taxon>
    </lineage>
</organism>
<sequence length="55" mass="6061">MKEQESESNIYPVPKEQADAASNASTNGPDDVVRDENIPVIMIDTLAQEQNKSNQ</sequence>
<accession>A0ABW3SIN9</accession>
<name>A0ABW3SIN9_9BACT</name>
<evidence type="ECO:0000313" key="3">
    <source>
        <dbReference type="Proteomes" id="UP001597094"/>
    </source>
</evidence>